<dbReference type="OrthoDB" id="5769048at2"/>
<keyword evidence="1" id="KW-0732">Signal</keyword>
<name>A0A558DQF8_9GAMM</name>
<feature type="signal peptide" evidence="1">
    <location>
        <begin position="1"/>
        <end position="21"/>
    </location>
</feature>
<evidence type="ECO:0000313" key="3">
    <source>
        <dbReference type="Proteomes" id="UP000316649"/>
    </source>
</evidence>
<gene>
    <name evidence="2" type="ORF">FHP88_12165</name>
</gene>
<accession>A0A558DQF8</accession>
<comment type="caution">
    <text evidence="2">The sequence shown here is derived from an EMBL/GenBank/DDBJ whole genome shotgun (WGS) entry which is preliminary data.</text>
</comment>
<organism evidence="2 3">
    <name type="scientific">Sedimenticola selenatireducens</name>
    <dbReference type="NCBI Taxonomy" id="191960"/>
    <lineage>
        <taxon>Bacteria</taxon>
        <taxon>Pseudomonadati</taxon>
        <taxon>Pseudomonadota</taxon>
        <taxon>Gammaproteobacteria</taxon>
        <taxon>Chromatiales</taxon>
        <taxon>Sedimenticolaceae</taxon>
        <taxon>Sedimenticola</taxon>
    </lineage>
</organism>
<proteinExistence type="predicted"/>
<sequence>MRYKWHKSCLLALLFTFTVNAESITEQQYSVIKKMGDLNGIALNCRYLNETQRMKKALVAALPKIRQFGEAFDTETNTAFLKFIEQKSSCPAEDRLSIDVDQAIIALDRAFKYQQK</sequence>
<dbReference type="EMBL" id="VMNH01000014">
    <property type="protein sequence ID" value="TVO72998.1"/>
    <property type="molecule type" value="Genomic_DNA"/>
</dbReference>
<feature type="chain" id="PRO_5022224622" evidence="1">
    <location>
        <begin position="22"/>
        <end position="116"/>
    </location>
</feature>
<dbReference type="RefSeq" id="WP_144359355.1">
    <property type="nucleotide sequence ID" value="NZ_VMNH01000014.1"/>
</dbReference>
<keyword evidence="3" id="KW-1185">Reference proteome</keyword>
<dbReference type="AlphaFoldDB" id="A0A558DQF8"/>
<protein>
    <submittedName>
        <fullName evidence="2">Uncharacterized protein</fullName>
    </submittedName>
</protein>
<reference evidence="2 3" key="1">
    <citation type="submission" date="2019-07" db="EMBL/GenBank/DDBJ databases">
        <title>The pathways for chlorine oxyanion respiration interact through the shared metabolite chlorate.</title>
        <authorList>
            <person name="Barnum T.P."/>
            <person name="Cheng Y."/>
            <person name="Hill K.A."/>
            <person name="Lucas L.N."/>
            <person name="Carlson H.K."/>
            <person name="Coates J.D."/>
        </authorList>
    </citation>
    <scope>NUCLEOTIDE SEQUENCE [LARGE SCALE GENOMIC DNA]</scope>
    <source>
        <strain evidence="2 3">BK-1</strain>
    </source>
</reference>
<dbReference type="Proteomes" id="UP000316649">
    <property type="component" value="Unassembled WGS sequence"/>
</dbReference>
<evidence type="ECO:0000313" key="2">
    <source>
        <dbReference type="EMBL" id="TVO72998.1"/>
    </source>
</evidence>
<evidence type="ECO:0000256" key="1">
    <source>
        <dbReference type="SAM" id="SignalP"/>
    </source>
</evidence>